<dbReference type="Gene3D" id="3.40.50.12370">
    <property type="match status" value="1"/>
</dbReference>
<gene>
    <name evidence="3" type="ORF">CBE74_11765</name>
</gene>
<reference evidence="3 4" key="2">
    <citation type="journal article" date="2020" name="Antonie Van Leeuwenhoek">
        <title>Phylogenomic characterisation of a novel corynebacterial species pathogenic to animals.</title>
        <authorList>
            <person name="Moller J."/>
            <person name="Musella L."/>
            <person name="Melnikov V."/>
            <person name="Geissdorfer W."/>
            <person name="Burkovski A."/>
            <person name="Sangal V."/>
        </authorList>
    </citation>
    <scope>NUCLEOTIDE SEQUENCE [LARGE SCALE GENOMIC DNA]</scope>
    <source>
        <strain evidence="3 4">PO100/5</strain>
    </source>
</reference>
<dbReference type="Pfam" id="PF00582">
    <property type="entry name" value="Usp"/>
    <property type="match status" value="1"/>
</dbReference>
<dbReference type="GeneID" id="75008885"/>
<dbReference type="PANTHER" id="PTHR46268:SF6">
    <property type="entry name" value="UNIVERSAL STRESS PROTEIN UP12"/>
    <property type="match status" value="1"/>
</dbReference>
<dbReference type="PANTHER" id="PTHR46268">
    <property type="entry name" value="STRESS RESPONSE PROTEIN NHAX"/>
    <property type="match status" value="1"/>
</dbReference>
<feature type="domain" description="UspA" evidence="2">
    <location>
        <begin position="11"/>
        <end position="145"/>
    </location>
</feature>
<keyword evidence="4" id="KW-1185">Reference proteome</keyword>
<dbReference type="Proteomes" id="UP000195652">
    <property type="component" value="Chromosome"/>
</dbReference>
<evidence type="ECO:0000313" key="3">
    <source>
        <dbReference type="EMBL" id="ARU46999.1"/>
    </source>
</evidence>
<organism evidence="3 4">
    <name type="scientific">Corynebacterium silvaticum</name>
    <dbReference type="NCBI Taxonomy" id="2320431"/>
    <lineage>
        <taxon>Bacteria</taxon>
        <taxon>Bacillati</taxon>
        <taxon>Actinomycetota</taxon>
        <taxon>Actinomycetes</taxon>
        <taxon>Mycobacteriales</taxon>
        <taxon>Corynebacteriaceae</taxon>
        <taxon>Corynebacterium</taxon>
    </lineage>
</organism>
<reference evidence="3 4" key="3">
    <citation type="journal article" date="2020" name="Int. J. Syst. Evol. Microbiol.">
        <title>Corynebacterium silvaticum sp. nov., a unique group of NTTB corynebacteria in wild boar and roe deer.</title>
        <authorList>
            <person name="Dangel A."/>
            <person name="Berger A."/>
            <person name="Rau J."/>
            <person name="Eisenberg T."/>
            <person name="Kampfer P."/>
            <person name="Margos G."/>
            <person name="Contzen M."/>
            <person name="Busse H.J."/>
            <person name="Konrad R."/>
            <person name="Peters M."/>
            <person name="Sting R."/>
            <person name="Sing A."/>
        </authorList>
    </citation>
    <scope>NUCLEOTIDE SEQUENCE [LARGE SCALE GENOMIC DNA]</scope>
    <source>
        <strain evidence="3 4">PO100/5</strain>
    </source>
</reference>
<dbReference type="SUPFAM" id="SSF52402">
    <property type="entry name" value="Adenine nucleotide alpha hydrolases-like"/>
    <property type="match status" value="2"/>
</dbReference>
<dbReference type="InterPro" id="IPR006016">
    <property type="entry name" value="UspA"/>
</dbReference>
<proteinExistence type="inferred from homology"/>
<dbReference type="OrthoDB" id="5242641at2"/>
<name>A0A7Y4LIN6_9CORY</name>
<sequence length="302" mass="31984">MDFPHRRASGRILVAYVATDYGKDALNLGIALAKERDVSLDIVMIAPRSNSFSGVYPHDRGYSSILEEHIATWLEEALASIPKDIDATARIVLGDSEAEALNDAAVELNCDMIVVGARKGGILSRFHMGAAVNALLHSATVPIALAPKGYAYPGPISRLTCMFGPRAGSVDVISNAIDRASKRGVELRLVSLVIHGESDLQGLGNDVPNAIRQYADRVLGDIAQHMLDDGKASTVVASGNSVEDAVSDLAWDPGEIVIVGSSRLAVPGRLFIGTTASRMLRSVPVPMVVIPNGYMRGGETDG</sequence>
<protein>
    <submittedName>
        <fullName evidence="3">Universal stress protein</fullName>
    </submittedName>
</protein>
<reference evidence="3 4" key="4">
    <citation type="journal article" date="2020" name="PLoS ONE">
        <title>Taxonomic classification of strain PO100/5 shows a broader geographic distribution and genetic markers of the recently described Corynebacterium silvaticum.</title>
        <authorList>
            <person name="Viana M.V.C."/>
            <person name="Profeta R."/>
            <person name="da Silva A.L."/>
            <person name="Hurtado R."/>
            <person name="Cerqueira J.C."/>
            <person name="Ribeiro B.F.S."/>
            <person name="Almeida M.O."/>
            <person name="Morais-Rodrigues F."/>
            <person name="Soares S.C."/>
            <person name="Oliveira M."/>
            <person name="Tavares L."/>
            <person name="Figueiredo H."/>
            <person name="Wattam A.R."/>
            <person name="Barh D."/>
            <person name="Ghosh P."/>
            <person name="Silva A."/>
            <person name="Azevedo V."/>
        </authorList>
    </citation>
    <scope>NUCLEOTIDE SEQUENCE [LARGE SCALE GENOMIC DNA]</scope>
    <source>
        <strain evidence="3 4">PO100/5</strain>
    </source>
</reference>
<dbReference type="RefSeq" id="WP_087454771.1">
    <property type="nucleotide sequence ID" value="NZ_CP021417.2"/>
</dbReference>
<dbReference type="AlphaFoldDB" id="A0A7Y4LIN6"/>
<dbReference type="EMBL" id="CP021417">
    <property type="protein sequence ID" value="ARU46999.1"/>
    <property type="molecule type" value="Genomic_DNA"/>
</dbReference>
<evidence type="ECO:0000259" key="2">
    <source>
        <dbReference type="Pfam" id="PF00582"/>
    </source>
</evidence>
<dbReference type="CDD" id="cd00293">
    <property type="entry name" value="USP-like"/>
    <property type="match status" value="2"/>
</dbReference>
<evidence type="ECO:0000256" key="1">
    <source>
        <dbReference type="ARBA" id="ARBA00008791"/>
    </source>
</evidence>
<reference evidence="3 4" key="1">
    <citation type="journal article" date="2014" name="BMC Vet. Res.">
        <title>First report of Corynebacterium pseudotuberculosis from caseous lymphadenitis lesions in Black Alentejano pig (Sus scrofa domesticus).</title>
        <authorList>
            <person name="Oliveira M."/>
            <person name="Barroco C."/>
            <person name="Mottola C."/>
            <person name="Santos R."/>
            <person name="Lemsaddek A."/>
            <person name="Tavares L."/>
            <person name="Semedo-Lemsaddek T."/>
        </authorList>
    </citation>
    <scope>NUCLEOTIDE SEQUENCE [LARGE SCALE GENOMIC DNA]</scope>
    <source>
        <strain evidence="3 4">PO100/5</strain>
    </source>
</reference>
<dbReference type="KEGG" id="csil:CBE74_11765"/>
<accession>A0A7Y4LIN6</accession>
<evidence type="ECO:0000313" key="4">
    <source>
        <dbReference type="Proteomes" id="UP000195652"/>
    </source>
</evidence>
<comment type="similarity">
    <text evidence="1">Belongs to the universal stress protein A family.</text>
</comment>